<dbReference type="HOGENOM" id="CLU_1124570_0_0_1"/>
<dbReference type="EMBL" id="KE504175">
    <property type="protein sequence ID" value="EPS97539.1"/>
    <property type="molecule type" value="Genomic_DNA"/>
</dbReference>
<evidence type="ECO:0008006" key="4">
    <source>
        <dbReference type="Google" id="ProtNLM"/>
    </source>
</evidence>
<dbReference type="OrthoDB" id="2739948at2759"/>
<reference evidence="2 3" key="1">
    <citation type="journal article" date="2012" name="Science">
        <title>The Paleozoic origin of enzymatic lignin decomposition reconstructed from 31 fungal genomes.</title>
        <authorList>
            <person name="Floudas D."/>
            <person name="Binder M."/>
            <person name="Riley R."/>
            <person name="Barry K."/>
            <person name="Blanchette R.A."/>
            <person name="Henrissat B."/>
            <person name="Martinez A.T."/>
            <person name="Otillar R."/>
            <person name="Spatafora J.W."/>
            <person name="Yadav J.S."/>
            <person name="Aerts A."/>
            <person name="Benoit I."/>
            <person name="Boyd A."/>
            <person name="Carlson A."/>
            <person name="Copeland A."/>
            <person name="Coutinho P.M."/>
            <person name="de Vries R.P."/>
            <person name="Ferreira P."/>
            <person name="Findley K."/>
            <person name="Foster B."/>
            <person name="Gaskell J."/>
            <person name="Glotzer D."/>
            <person name="Gorecki P."/>
            <person name="Heitman J."/>
            <person name="Hesse C."/>
            <person name="Hori C."/>
            <person name="Igarashi K."/>
            <person name="Jurgens J.A."/>
            <person name="Kallen N."/>
            <person name="Kersten P."/>
            <person name="Kohler A."/>
            <person name="Kuees U."/>
            <person name="Kumar T.K.A."/>
            <person name="Kuo A."/>
            <person name="LaButti K."/>
            <person name="Larrondo L.F."/>
            <person name="Lindquist E."/>
            <person name="Ling A."/>
            <person name="Lombard V."/>
            <person name="Lucas S."/>
            <person name="Lundell T."/>
            <person name="Martin R."/>
            <person name="McLaughlin D.J."/>
            <person name="Morgenstern I."/>
            <person name="Morin E."/>
            <person name="Murat C."/>
            <person name="Nagy L.G."/>
            <person name="Nolan M."/>
            <person name="Ohm R.A."/>
            <person name="Patyshakuliyeva A."/>
            <person name="Rokas A."/>
            <person name="Ruiz-Duenas F.J."/>
            <person name="Sabat G."/>
            <person name="Salamov A."/>
            <person name="Samejima M."/>
            <person name="Schmutz J."/>
            <person name="Slot J.C."/>
            <person name="St John F."/>
            <person name="Stenlid J."/>
            <person name="Sun H."/>
            <person name="Sun S."/>
            <person name="Syed K."/>
            <person name="Tsang A."/>
            <person name="Wiebenga A."/>
            <person name="Young D."/>
            <person name="Pisabarro A."/>
            <person name="Eastwood D.C."/>
            <person name="Martin F."/>
            <person name="Cullen D."/>
            <person name="Grigoriev I.V."/>
            <person name="Hibbett D.S."/>
        </authorList>
    </citation>
    <scope>NUCLEOTIDE SEQUENCE</scope>
    <source>
        <strain evidence="3">FP-58527</strain>
    </source>
</reference>
<dbReference type="AlphaFoldDB" id="S8FGK5"/>
<sequence length="247" mass="27607">MELARKIAQVPLEVFMDRFVPGSDVLPHPKRHSIVARSNVTRGYATNWIANEEHTVPERYYGRDAPRCTRRPDCVAIYLDNDDASRAYSIKTLALADTLGDAKNDCGDNEAETACLRASLLIDVTSDQNACPFVLMKPDQAANIQPSSLERREATASSDATSDRLPIAPAQDTLGAEPNADTCRKYLRLDACKAVGTMERMANHVSKVLQKQFILFFVTVFVCRDHAWLLRWDRAGVVMSEPFNFLD</sequence>
<proteinExistence type="predicted"/>
<evidence type="ECO:0000313" key="2">
    <source>
        <dbReference type="EMBL" id="EPS97539.1"/>
    </source>
</evidence>
<dbReference type="InParanoid" id="S8FGK5"/>
<feature type="region of interest" description="Disordered" evidence="1">
    <location>
        <begin position="144"/>
        <end position="173"/>
    </location>
</feature>
<protein>
    <recommendedName>
        <fullName evidence="4">Fungal-type protein kinase domain-containing protein</fullName>
    </recommendedName>
</protein>
<keyword evidence="3" id="KW-1185">Reference proteome</keyword>
<gene>
    <name evidence="2" type="ORF">FOMPIDRAFT_84435</name>
</gene>
<accession>S8FGK5</accession>
<evidence type="ECO:0000256" key="1">
    <source>
        <dbReference type="SAM" id="MobiDB-lite"/>
    </source>
</evidence>
<dbReference type="Proteomes" id="UP000015241">
    <property type="component" value="Unassembled WGS sequence"/>
</dbReference>
<organism evidence="2 3">
    <name type="scientific">Fomitopsis schrenkii</name>
    <name type="common">Brown rot fungus</name>
    <dbReference type="NCBI Taxonomy" id="2126942"/>
    <lineage>
        <taxon>Eukaryota</taxon>
        <taxon>Fungi</taxon>
        <taxon>Dikarya</taxon>
        <taxon>Basidiomycota</taxon>
        <taxon>Agaricomycotina</taxon>
        <taxon>Agaricomycetes</taxon>
        <taxon>Polyporales</taxon>
        <taxon>Fomitopsis</taxon>
    </lineage>
</organism>
<evidence type="ECO:0000313" key="3">
    <source>
        <dbReference type="Proteomes" id="UP000015241"/>
    </source>
</evidence>
<name>S8FGK5_FOMSC</name>